<keyword evidence="1" id="KW-0472">Membrane</keyword>
<dbReference type="InterPro" id="IPR035992">
    <property type="entry name" value="Ricin_B-like_lectins"/>
</dbReference>
<evidence type="ECO:0000313" key="4">
    <source>
        <dbReference type="Proteomes" id="UP000734823"/>
    </source>
</evidence>
<dbReference type="SMART" id="SM00458">
    <property type="entry name" value="RICIN"/>
    <property type="match status" value="1"/>
</dbReference>
<evidence type="ECO:0000313" key="3">
    <source>
        <dbReference type="EMBL" id="MBC6446177.1"/>
    </source>
</evidence>
<feature type="domain" description="Ricin B lectin" evidence="2">
    <location>
        <begin position="182"/>
        <end position="310"/>
    </location>
</feature>
<protein>
    <submittedName>
        <fullName evidence="3">Ricin-type beta-trefoil lectin domain protein</fullName>
    </submittedName>
</protein>
<dbReference type="InterPro" id="IPR000772">
    <property type="entry name" value="Ricin_B_lectin"/>
</dbReference>
<keyword evidence="1" id="KW-0812">Transmembrane</keyword>
<comment type="caution">
    <text evidence="3">The sequence shown here is derived from an EMBL/GenBank/DDBJ whole genome shotgun (WGS) entry which is preliminary data.</text>
</comment>
<evidence type="ECO:0000256" key="1">
    <source>
        <dbReference type="SAM" id="Phobius"/>
    </source>
</evidence>
<proteinExistence type="predicted"/>
<organism evidence="3 4">
    <name type="scientific">Actinokineospora xionganensis</name>
    <dbReference type="NCBI Taxonomy" id="2684470"/>
    <lineage>
        <taxon>Bacteria</taxon>
        <taxon>Bacillati</taxon>
        <taxon>Actinomycetota</taxon>
        <taxon>Actinomycetes</taxon>
        <taxon>Pseudonocardiales</taxon>
        <taxon>Pseudonocardiaceae</taxon>
        <taxon>Actinokineospora</taxon>
    </lineage>
</organism>
<dbReference type="CDD" id="cd00161">
    <property type="entry name" value="beta-trefoil_Ricin-like"/>
    <property type="match status" value="1"/>
</dbReference>
<dbReference type="EMBL" id="JABVED010000001">
    <property type="protein sequence ID" value="MBC6446177.1"/>
    <property type="molecule type" value="Genomic_DNA"/>
</dbReference>
<keyword evidence="4" id="KW-1185">Reference proteome</keyword>
<dbReference type="RefSeq" id="WP_187218209.1">
    <property type="nucleotide sequence ID" value="NZ_JABVED010000001.1"/>
</dbReference>
<reference evidence="3 4" key="1">
    <citation type="submission" date="2020-06" db="EMBL/GenBank/DDBJ databases">
        <title>Actinokineospora xiongansis sp. nov., isolated from soil of Baiyangdian.</title>
        <authorList>
            <person name="Zhang X."/>
        </authorList>
    </citation>
    <scope>NUCLEOTIDE SEQUENCE [LARGE SCALE GENOMIC DNA]</scope>
    <source>
        <strain evidence="3 4">HBU206404</strain>
    </source>
</reference>
<accession>A0ABR7L0F0</accession>
<sequence>MEFSDLIDPRSATDLVEFVALLNALRGRAGNPGYGRLEAMARDTVGPGVLSKATVHRVLSGTYDLSRLQQPEKFVVALVTTLGEDPGPWLATFERLLKRAHHPMAPDPESVAAEGPGRSLVDRFRRLGRGGKLLVGAGAAALVASIVAASVLAGAPASPLSVDYDRAVAIGPASGALRVALDENTTRLGAPAMVLEAAPGEVATWSVTAPFRANRNFHQLRQVDGGRELICLEVRDKSLADDAVVQFAGCNGEPHQYWRLLPTGHGTLRITNLHSGKCMSVAGAGEPQSGMHVIQRLCDDGLPAQQWMTRPVSEPVASNPVPVASALDPAELPRGGKDQPCAGMPMLEVDKTAWVSEKFSVRQEWAHRGHAAIRPSAGGVELFRANIRDPRTQAEVTYYWAEGFVKFTPSQFTLYLQWTTVRGPGGWHTCAVAFPDQGSAKSPALPRDSAPGRFRDVQFRICVSYQPRQGDAILECSADRY</sequence>
<keyword evidence="1" id="KW-1133">Transmembrane helix</keyword>
<gene>
    <name evidence="3" type="ORF">GPZ80_03190</name>
</gene>
<dbReference type="Proteomes" id="UP000734823">
    <property type="component" value="Unassembled WGS sequence"/>
</dbReference>
<feature type="transmembrane region" description="Helical" evidence="1">
    <location>
        <begin position="133"/>
        <end position="155"/>
    </location>
</feature>
<dbReference type="Gene3D" id="2.80.10.50">
    <property type="match status" value="1"/>
</dbReference>
<dbReference type="SUPFAM" id="SSF50370">
    <property type="entry name" value="Ricin B-like lectins"/>
    <property type="match status" value="1"/>
</dbReference>
<evidence type="ECO:0000259" key="2">
    <source>
        <dbReference type="SMART" id="SM00458"/>
    </source>
</evidence>
<dbReference type="PROSITE" id="PS50231">
    <property type="entry name" value="RICIN_B_LECTIN"/>
    <property type="match status" value="1"/>
</dbReference>
<dbReference type="Pfam" id="PF00652">
    <property type="entry name" value="Ricin_B_lectin"/>
    <property type="match status" value="1"/>
</dbReference>
<name>A0ABR7L0F0_9PSEU</name>